<gene>
    <name evidence="1" type="ORF">H5975_00710</name>
</gene>
<dbReference type="PANTHER" id="PTHR10000">
    <property type="entry name" value="PHOSPHOSERINE PHOSPHATASE"/>
    <property type="match status" value="1"/>
</dbReference>
<dbReference type="NCBIfam" id="TIGR00099">
    <property type="entry name" value="Cof-subfamily"/>
    <property type="match status" value="1"/>
</dbReference>
<dbReference type="Gene3D" id="3.30.1240.10">
    <property type="match status" value="1"/>
</dbReference>
<reference evidence="1 2" key="1">
    <citation type="journal article" date="2021" name="Sci. Rep.">
        <title>The distribution of antibiotic resistance genes in chicken gut microbiota commensals.</title>
        <authorList>
            <person name="Juricova H."/>
            <person name="Matiasovicova J."/>
            <person name="Kubasova T."/>
            <person name="Cejkova D."/>
            <person name="Rychlik I."/>
        </authorList>
    </citation>
    <scope>NUCLEOTIDE SEQUENCE [LARGE SCALE GENOMIC DNA]</scope>
    <source>
        <strain evidence="1 2">An574</strain>
    </source>
</reference>
<organism evidence="1 2">
    <name type="scientific">Limosilactobacillus coleohominis</name>
    <dbReference type="NCBI Taxonomy" id="181675"/>
    <lineage>
        <taxon>Bacteria</taxon>
        <taxon>Bacillati</taxon>
        <taxon>Bacillota</taxon>
        <taxon>Bacilli</taxon>
        <taxon>Lactobacillales</taxon>
        <taxon>Lactobacillaceae</taxon>
        <taxon>Limosilactobacillus</taxon>
    </lineage>
</organism>
<dbReference type="RefSeq" id="WP_204784469.1">
    <property type="nucleotide sequence ID" value="NZ_CALVGD010000019.1"/>
</dbReference>
<dbReference type="PANTHER" id="PTHR10000:SF53">
    <property type="entry name" value="5-AMINO-6-(5-PHOSPHO-D-RIBITYLAMINO)URACIL PHOSPHATASE YBJI-RELATED"/>
    <property type="match status" value="1"/>
</dbReference>
<dbReference type="SFLD" id="SFLDG01140">
    <property type="entry name" value="C2.B:_Phosphomannomutase_and_P"/>
    <property type="match status" value="1"/>
</dbReference>
<dbReference type="NCBIfam" id="TIGR01484">
    <property type="entry name" value="HAD-SF-IIB"/>
    <property type="match status" value="1"/>
</dbReference>
<dbReference type="CDD" id="cd07518">
    <property type="entry name" value="HAD_YbiV-Like"/>
    <property type="match status" value="1"/>
</dbReference>
<dbReference type="InterPro" id="IPR000150">
    <property type="entry name" value="Cof"/>
</dbReference>
<dbReference type="EMBL" id="JACJKU010000004">
    <property type="protein sequence ID" value="MBM6940020.1"/>
    <property type="molecule type" value="Genomic_DNA"/>
</dbReference>
<dbReference type="PROSITE" id="PS01229">
    <property type="entry name" value="COF_2"/>
    <property type="match status" value="1"/>
</dbReference>
<comment type="caution">
    <text evidence="1">The sequence shown here is derived from an EMBL/GenBank/DDBJ whole genome shotgun (WGS) entry which is preliminary data.</text>
</comment>
<keyword evidence="1" id="KW-0378">Hydrolase</keyword>
<dbReference type="InterPro" id="IPR006379">
    <property type="entry name" value="HAD-SF_hydro_IIB"/>
</dbReference>
<dbReference type="InterPro" id="IPR023214">
    <property type="entry name" value="HAD_sf"/>
</dbReference>
<dbReference type="InterPro" id="IPR036412">
    <property type="entry name" value="HAD-like_sf"/>
</dbReference>
<evidence type="ECO:0000313" key="2">
    <source>
        <dbReference type="Proteomes" id="UP000785625"/>
    </source>
</evidence>
<dbReference type="SFLD" id="SFLDS00003">
    <property type="entry name" value="Haloacid_Dehalogenase"/>
    <property type="match status" value="1"/>
</dbReference>
<dbReference type="SFLD" id="SFLDG01144">
    <property type="entry name" value="C2.B.4:_PGP_Like"/>
    <property type="match status" value="1"/>
</dbReference>
<protein>
    <submittedName>
        <fullName evidence="1">HAD family hydrolase</fullName>
    </submittedName>
</protein>
<accession>A0ABS2GUR8</accession>
<keyword evidence="2" id="KW-1185">Reference proteome</keyword>
<dbReference type="Proteomes" id="UP000785625">
    <property type="component" value="Unassembled WGS sequence"/>
</dbReference>
<dbReference type="GO" id="GO:0016787">
    <property type="term" value="F:hydrolase activity"/>
    <property type="evidence" value="ECO:0007669"/>
    <property type="project" value="UniProtKB-KW"/>
</dbReference>
<evidence type="ECO:0000313" key="1">
    <source>
        <dbReference type="EMBL" id="MBM6940020.1"/>
    </source>
</evidence>
<dbReference type="Pfam" id="PF08282">
    <property type="entry name" value="Hydrolase_3"/>
    <property type="match status" value="1"/>
</dbReference>
<dbReference type="SUPFAM" id="SSF56784">
    <property type="entry name" value="HAD-like"/>
    <property type="match status" value="1"/>
</dbReference>
<dbReference type="Gene3D" id="3.40.50.1000">
    <property type="entry name" value="HAD superfamily/HAD-like"/>
    <property type="match status" value="1"/>
</dbReference>
<name>A0ABS2GUR8_9LACO</name>
<proteinExistence type="predicted"/>
<sequence length="266" mass="29653">MIKAIAVDMDGTFLNSAGTYDHEYFSHIMQRLQKKQIQFIVASGNPIYQLHMAFPDYVDDLCFVAENGVECFDHGKMIYCGQIKPATVQGIFKLHQATPGSTFLASGLDHAFVIKGENPEFAKRIKKHYPRMKTINSLDEIDDPIVKLQMDVPGEITQQMQAKINHDFAGKLTAVSSGYGNMDLIVAGMHKATGIKKLMEIHHWSADELMAFGDGQNDMTMLQLVGESYAMKNGDPRVINIAKHTAPANDENGVLKTIDKYLKTIE</sequence>